<dbReference type="Proteomes" id="UP000001940">
    <property type="component" value="Chromosome V"/>
</dbReference>
<dbReference type="RefSeq" id="NP_001256648.1">
    <property type="nucleotide sequence ID" value="NM_001269719.3"/>
</dbReference>
<dbReference type="GO" id="GO:0007413">
    <property type="term" value="P:axonal fasciculation"/>
    <property type="evidence" value="ECO:0000315"/>
    <property type="project" value="WormBase"/>
</dbReference>
<dbReference type="CTD" id="31179"/>
<dbReference type="AlphaFoldDB" id="E0AHC5"/>
<dbReference type="Pfam" id="PF07763">
    <property type="entry name" value="FEZ"/>
    <property type="match status" value="1"/>
</dbReference>
<keyword evidence="3" id="KW-0175">Coiled coil</keyword>
<organism evidence="4 5">
    <name type="scientific">Caenorhabditis elegans</name>
    <dbReference type="NCBI Taxonomy" id="6239"/>
    <lineage>
        <taxon>Eukaryota</taxon>
        <taxon>Metazoa</taxon>
        <taxon>Ecdysozoa</taxon>
        <taxon>Nematoda</taxon>
        <taxon>Chromadorea</taxon>
        <taxon>Rhabditida</taxon>
        <taxon>Rhabditina</taxon>
        <taxon>Rhabditomorpha</taxon>
        <taxon>Rhabditoidea</taxon>
        <taxon>Rhabditidae</taxon>
        <taxon>Peloderinae</taxon>
        <taxon>Caenorhabditis</taxon>
    </lineage>
</organism>
<dbReference type="InterPro" id="IPR011680">
    <property type="entry name" value="FEZ"/>
</dbReference>
<evidence type="ECO:0000313" key="5">
    <source>
        <dbReference type="Proteomes" id="UP000001940"/>
    </source>
</evidence>
<dbReference type="GO" id="GO:0019894">
    <property type="term" value="F:kinesin binding"/>
    <property type="evidence" value="ECO:0000250"/>
    <property type="project" value="WormBase"/>
</dbReference>
<comment type="similarity">
    <text evidence="1">Belongs to the zygin family.</text>
</comment>
<reference evidence="4 5" key="1">
    <citation type="journal article" date="1998" name="Science">
        <title>Genome sequence of the nematode C. elegans: a platform for investigating biology.</title>
        <authorList>
            <consortium name="The C. elegans sequencing consortium"/>
            <person name="Sulson J.E."/>
            <person name="Waterston R."/>
        </authorList>
    </citation>
    <scope>NUCLEOTIDE SEQUENCE [LARGE SCALE GENOMIC DNA]</scope>
    <source>
        <strain evidence="4 5">Bristol N2</strain>
    </source>
</reference>
<dbReference type="PANTHER" id="PTHR12394">
    <property type="entry name" value="ZYGIN"/>
    <property type="match status" value="1"/>
</dbReference>
<dbReference type="GO" id="GO:0030424">
    <property type="term" value="C:axon"/>
    <property type="evidence" value="ECO:0000314"/>
    <property type="project" value="WormBase"/>
</dbReference>
<dbReference type="GO" id="GO:0043025">
    <property type="term" value="C:neuronal cell body"/>
    <property type="evidence" value="ECO:0000314"/>
    <property type="project" value="WormBase"/>
</dbReference>
<evidence type="ECO:0000313" key="4">
    <source>
        <dbReference type="EMBL" id="CBW44357.1"/>
    </source>
</evidence>
<dbReference type="GO" id="GO:0030516">
    <property type="term" value="P:regulation of axon extension"/>
    <property type="evidence" value="ECO:0000315"/>
    <property type="project" value="WormBase"/>
</dbReference>
<dbReference type="GO" id="GO:0050807">
    <property type="term" value="P:regulation of synapse organization"/>
    <property type="evidence" value="ECO:0000315"/>
    <property type="project" value="WormBase"/>
</dbReference>
<evidence type="ECO:0000256" key="3">
    <source>
        <dbReference type="ARBA" id="ARBA00023054"/>
    </source>
</evidence>
<dbReference type="GO" id="GO:0005198">
    <property type="term" value="F:structural molecule activity"/>
    <property type="evidence" value="ECO:0000304"/>
    <property type="project" value="WormBase"/>
</dbReference>
<dbReference type="Bgee" id="WBGene00006808">
    <property type="expression patterns" value="Expressed in pharyngeal muscle cell (C elegans) and 4 other cell types or tissues"/>
</dbReference>
<keyword evidence="5" id="KW-1185">Reference proteome</keyword>
<name>E0AHC5_CAEEL</name>
<proteinExistence type="evidence at protein level"/>
<dbReference type="GO" id="GO:1904115">
    <property type="term" value="C:axon cytoplasm"/>
    <property type="evidence" value="ECO:0007669"/>
    <property type="project" value="GOC"/>
</dbReference>
<dbReference type="GeneID" id="180014"/>
<evidence type="ECO:0000256" key="1">
    <source>
        <dbReference type="ARBA" id="ARBA00006788"/>
    </source>
</evidence>
<dbReference type="GO" id="GO:0005737">
    <property type="term" value="C:cytoplasm"/>
    <property type="evidence" value="ECO:0000314"/>
    <property type="project" value="WormBase"/>
</dbReference>
<protein>
    <submittedName>
        <fullName evidence="4">MitMem_reg domain-containing protein</fullName>
    </submittedName>
</protein>
<sequence length="120" mass="13810">MEQLIRVYNESLVDELAHRDELDYEKEMKNSFISLLLAIQNKRRVYANDRKRKVGKASDASQLPQYLTATIPYNDHQHIDNASIASLIKILRAIHDDNTTVPTLLTDYILTHVCPKNISC</sequence>
<dbReference type="PANTHER" id="PTHR12394:SF12">
    <property type="entry name" value="LD08195P"/>
    <property type="match status" value="1"/>
</dbReference>
<dbReference type="WormBase" id="C01G10.11e">
    <property type="protein sequence ID" value="CE45280"/>
    <property type="gene ID" value="WBGene00006808"/>
    <property type="gene designation" value="unc-76"/>
</dbReference>
<dbReference type="EMBL" id="BX284605">
    <property type="protein sequence ID" value="CBW44357.1"/>
    <property type="molecule type" value="Genomic_DNA"/>
</dbReference>
<dbReference type="GO" id="GO:0099641">
    <property type="term" value="P:anterograde axonal protein transport"/>
    <property type="evidence" value="ECO:0000314"/>
    <property type="project" value="SynGO"/>
</dbReference>
<dbReference type="AGR" id="WB:WBGene00006808"/>
<dbReference type="PeptideAtlas" id="E0AHC5"/>
<gene>
    <name evidence="4 6" type="primary">unc-76</name>
    <name evidence="6" type="ORF">C01G10.11</name>
    <name evidence="4" type="ORF">CELE_C01G10.11</name>
</gene>
<evidence type="ECO:0000313" key="6">
    <source>
        <dbReference type="WormBase" id="C01G10.11e"/>
    </source>
</evidence>
<evidence type="ECO:0000256" key="2">
    <source>
        <dbReference type="ARBA" id="ARBA00022553"/>
    </source>
</evidence>
<dbReference type="ExpressionAtlas" id="E0AHC5">
    <property type="expression patterns" value="baseline and differential"/>
</dbReference>
<keyword evidence="7" id="KW-1267">Proteomics identification</keyword>
<dbReference type="HOGENOM" id="CLU_041596_2_0_1"/>
<dbReference type="OrthoDB" id="7959977at2759"/>
<accession>E0AHC5</accession>
<evidence type="ECO:0007829" key="7">
    <source>
        <dbReference type="PeptideAtlas" id="E0AHC5"/>
    </source>
</evidence>
<keyword evidence="2" id="KW-0597">Phosphoprotein</keyword>
<dbReference type="GO" id="GO:0048471">
    <property type="term" value="C:perinuclear region of cytoplasm"/>
    <property type="evidence" value="ECO:0000314"/>
    <property type="project" value="WormBase"/>
</dbReference>
<dbReference type="SMR" id="E0AHC5"/>